<proteinExistence type="predicted"/>
<organism evidence="3 4">
    <name type="scientific">Dreissena polymorpha</name>
    <name type="common">Zebra mussel</name>
    <name type="synonym">Mytilus polymorpha</name>
    <dbReference type="NCBI Taxonomy" id="45954"/>
    <lineage>
        <taxon>Eukaryota</taxon>
        <taxon>Metazoa</taxon>
        <taxon>Spiralia</taxon>
        <taxon>Lophotrochozoa</taxon>
        <taxon>Mollusca</taxon>
        <taxon>Bivalvia</taxon>
        <taxon>Autobranchia</taxon>
        <taxon>Heteroconchia</taxon>
        <taxon>Euheterodonta</taxon>
        <taxon>Imparidentia</taxon>
        <taxon>Neoheterodontei</taxon>
        <taxon>Myida</taxon>
        <taxon>Dreissenoidea</taxon>
        <taxon>Dreissenidae</taxon>
        <taxon>Dreissena</taxon>
    </lineage>
</organism>
<protein>
    <recommendedName>
        <fullName evidence="2">B box-type domain-containing protein</fullName>
    </recommendedName>
</protein>
<evidence type="ECO:0000259" key="2">
    <source>
        <dbReference type="PROSITE" id="PS50119"/>
    </source>
</evidence>
<sequence>MSVSKQLCGPCLQETIETDGVSYCTVCEEPLCEKCKLDHGRRKVLKHHKLCDLTDLPPKEINDLLKSLHACPNHEKEEVVYLCKDHDVTCCNKCAMADHRKCEEIKQLSDILHNIKMDCSGLKSVLREMQQNCESLLEHERKHEELIAESERKAMLLLQDVK</sequence>
<keyword evidence="4" id="KW-1185">Reference proteome</keyword>
<dbReference type="EMBL" id="JAIWYP010000007">
    <property type="protein sequence ID" value="KAH3802684.1"/>
    <property type="molecule type" value="Genomic_DNA"/>
</dbReference>
<evidence type="ECO:0000313" key="4">
    <source>
        <dbReference type="Proteomes" id="UP000828390"/>
    </source>
</evidence>
<dbReference type="Gene3D" id="3.30.160.60">
    <property type="entry name" value="Classic Zinc Finger"/>
    <property type="match status" value="1"/>
</dbReference>
<keyword evidence="1" id="KW-0863">Zinc-finger</keyword>
<keyword evidence="1" id="KW-0862">Zinc</keyword>
<gene>
    <name evidence="3" type="ORF">DPMN_156363</name>
</gene>
<accession>A0A9D4JAS7</accession>
<dbReference type="GO" id="GO:0008270">
    <property type="term" value="F:zinc ion binding"/>
    <property type="evidence" value="ECO:0007669"/>
    <property type="project" value="UniProtKB-KW"/>
</dbReference>
<feature type="domain" description="B box-type" evidence="2">
    <location>
        <begin position="66"/>
        <end position="100"/>
    </location>
</feature>
<name>A0A9D4JAS7_DREPO</name>
<reference evidence="3" key="2">
    <citation type="submission" date="2020-11" db="EMBL/GenBank/DDBJ databases">
        <authorList>
            <person name="McCartney M.A."/>
            <person name="Auch B."/>
            <person name="Kono T."/>
            <person name="Mallez S."/>
            <person name="Becker A."/>
            <person name="Gohl D.M."/>
            <person name="Silverstein K.A.T."/>
            <person name="Koren S."/>
            <person name="Bechman K.B."/>
            <person name="Herman A."/>
            <person name="Abrahante J.E."/>
            <person name="Garbe J."/>
        </authorList>
    </citation>
    <scope>NUCLEOTIDE SEQUENCE</scope>
    <source>
        <strain evidence="3">Duluth1</strain>
        <tissue evidence="3">Whole animal</tissue>
    </source>
</reference>
<dbReference type="AlphaFoldDB" id="A0A9D4JAS7"/>
<dbReference type="InterPro" id="IPR047153">
    <property type="entry name" value="TRIM45/56/19-like"/>
</dbReference>
<dbReference type="PANTHER" id="PTHR25462">
    <property type="entry name" value="BONUS, ISOFORM C-RELATED"/>
    <property type="match status" value="1"/>
</dbReference>
<keyword evidence="1" id="KW-0479">Metal-binding</keyword>
<reference evidence="3" key="1">
    <citation type="journal article" date="2019" name="bioRxiv">
        <title>The Genome of the Zebra Mussel, Dreissena polymorpha: A Resource for Invasive Species Research.</title>
        <authorList>
            <person name="McCartney M.A."/>
            <person name="Auch B."/>
            <person name="Kono T."/>
            <person name="Mallez S."/>
            <person name="Zhang Y."/>
            <person name="Obille A."/>
            <person name="Becker A."/>
            <person name="Abrahante J.E."/>
            <person name="Garbe J."/>
            <person name="Badalamenti J.P."/>
            <person name="Herman A."/>
            <person name="Mangelson H."/>
            <person name="Liachko I."/>
            <person name="Sullivan S."/>
            <person name="Sone E.D."/>
            <person name="Koren S."/>
            <person name="Silverstein K.A.T."/>
            <person name="Beckman K.B."/>
            <person name="Gohl D.M."/>
        </authorList>
    </citation>
    <scope>NUCLEOTIDE SEQUENCE</scope>
    <source>
        <strain evidence="3">Duluth1</strain>
        <tissue evidence="3">Whole animal</tissue>
    </source>
</reference>
<dbReference type="PANTHER" id="PTHR25462:SF296">
    <property type="entry name" value="MEIOTIC P26, ISOFORM F"/>
    <property type="match status" value="1"/>
</dbReference>
<evidence type="ECO:0000256" key="1">
    <source>
        <dbReference type="PROSITE-ProRule" id="PRU00024"/>
    </source>
</evidence>
<evidence type="ECO:0000313" key="3">
    <source>
        <dbReference type="EMBL" id="KAH3802684.1"/>
    </source>
</evidence>
<dbReference type="PROSITE" id="PS50119">
    <property type="entry name" value="ZF_BBOX"/>
    <property type="match status" value="1"/>
</dbReference>
<dbReference type="InterPro" id="IPR000315">
    <property type="entry name" value="Znf_B-box"/>
</dbReference>
<comment type="caution">
    <text evidence="3">The sequence shown here is derived from an EMBL/GenBank/DDBJ whole genome shotgun (WGS) entry which is preliminary data.</text>
</comment>
<dbReference type="Proteomes" id="UP000828390">
    <property type="component" value="Unassembled WGS sequence"/>
</dbReference>